<evidence type="ECO:0000313" key="2">
    <source>
        <dbReference type="Proteomes" id="UP001314635"/>
    </source>
</evidence>
<dbReference type="RefSeq" id="WP_148221405.1">
    <property type="nucleotide sequence ID" value="NZ_JAFCLK010000051.1"/>
</dbReference>
<evidence type="ECO:0000313" key="1">
    <source>
        <dbReference type="EMBL" id="MBR1140935.1"/>
    </source>
</evidence>
<comment type="caution">
    <text evidence="1">The sequence shown here is derived from an EMBL/GenBank/DDBJ whole genome shotgun (WGS) entry which is preliminary data.</text>
</comment>
<proteinExistence type="predicted"/>
<reference evidence="2" key="1">
    <citation type="journal article" date="2021" name="ISME J.">
        <title>Evolutionary origin and ecological implication of a unique nif island in free-living Bradyrhizobium lineages.</title>
        <authorList>
            <person name="Tao J."/>
        </authorList>
    </citation>
    <scope>NUCLEOTIDE SEQUENCE [LARGE SCALE GENOMIC DNA]</scope>
    <source>
        <strain evidence="2">SZCCT0094</strain>
    </source>
</reference>
<name>A0ABS5GIG0_9BRAD</name>
<gene>
    <name evidence="1" type="ORF">JQ619_34825</name>
</gene>
<dbReference type="Proteomes" id="UP001314635">
    <property type="component" value="Unassembled WGS sequence"/>
</dbReference>
<sequence length="86" mass="9482">MAHQRRLDLVADGIQSDFGYAGIVECGSHHIEQPFDVARGMLVFFDAPFGQLKLLGRRPECDGGIDLAFAGEIVREQLHCSLGRIL</sequence>
<keyword evidence="2" id="KW-1185">Reference proteome</keyword>
<accession>A0ABS5GIG0</accession>
<dbReference type="EMBL" id="JAFCLK010000051">
    <property type="protein sequence ID" value="MBR1140935.1"/>
    <property type="molecule type" value="Genomic_DNA"/>
</dbReference>
<organism evidence="1 2">
    <name type="scientific">Bradyrhizobium denitrificans</name>
    <dbReference type="NCBI Taxonomy" id="2734912"/>
    <lineage>
        <taxon>Bacteria</taxon>
        <taxon>Pseudomonadati</taxon>
        <taxon>Pseudomonadota</taxon>
        <taxon>Alphaproteobacteria</taxon>
        <taxon>Hyphomicrobiales</taxon>
        <taxon>Nitrobacteraceae</taxon>
        <taxon>Bradyrhizobium</taxon>
    </lineage>
</organism>
<protein>
    <submittedName>
        <fullName evidence="1">Uncharacterized protein</fullName>
    </submittedName>
</protein>